<reference evidence="4 5" key="1">
    <citation type="submission" date="2020-07" db="EMBL/GenBank/DDBJ databases">
        <authorList>
            <person name="Zhuang K."/>
            <person name="Ran Y."/>
        </authorList>
    </citation>
    <scope>NUCLEOTIDE SEQUENCE [LARGE SCALE GENOMIC DNA]</scope>
    <source>
        <strain evidence="4 5">WCH-YHL-001</strain>
    </source>
</reference>
<dbReference type="Proteomes" id="UP000515512">
    <property type="component" value="Chromosome"/>
</dbReference>
<dbReference type="AlphaFoldDB" id="A0A7D6ZL11"/>
<protein>
    <recommendedName>
        <fullName evidence="3">MACPF domain-containing protein</fullName>
    </recommendedName>
</protein>
<keyword evidence="1" id="KW-0732">Signal</keyword>
<evidence type="ECO:0000313" key="5">
    <source>
        <dbReference type="Proteomes" id="UP000515512"/>
    </source>
</evidence>
<dbReference type="SMART" id="SM00457">
    <property type="entry name" value="MACPF"/>
    <property type="match status" value="1"/>
</dbReference>
<dbReference type="PROSITE" id="PS51412">
    <property type="entry name" value="MACPF_2"/>
    <property type="match status" value="1"/>
</dbReference>
<dbReference type="GO" id="GO:0051607">
    <property type="term" value="P:defense response to virus"/>
    <property type="evidence" value="ECO:0007669"/>
    <property type="project" value="TreeGrafter"/>
</dbReference>
<evidence type="ECO:0000259" key="3">
    <source>
        <dbReference type="PROSITE" id="PS51412"/>
    </source>
</evidence>
<dbReference type="RefSeq" id="WP_181584923.1">
    <property type="nucleotide sequence ID" value="NZ_CP059399.1"/>
</dbReference>
<evidence type="ECO:0000256" key="1">
    <source>
        <dbReference type="ARBA" id="ARBA00022729"/>
    </source>
</evidence>
<dbReference type="PANTHER" id="PTHR46096">
    <property type="entry name" value="PERFORIN-1"/>
    <property type="match status" value="1"/>
</dbReference>
<gene>
    <name evidence="4" type="ORF">H0264_17340</name>
</gene>
<feature type="region of interest" description="Disordered" evidence="2">
    <location>
        <begin position="519"/>
        <end position="553"/>
    </location>
</feature>
<organism evidence="4 5">
    <name type="scientific">Nocardia huaxiensis</name>
    <dbReference type="NCBI Taxonomy" id="2755382"/>
    <lineage>
        <taxon>Bacteria</taxon>
        <taxon>Bacillati</taxon>
        <taxon>Actinomycetota</taxon>
        <taxon>Actinomycetes</taxon>
        <taxon>Mycobacteriales</taxon>
        <taxon>Nocardiaceae</taxon>
        <taxon>Nocardia</taxon>
    </lineage>
</organism>
<dbReference type="InterPro" id="IPR020864">
    <property type="entry name" value="MACPF"/>
</dbReference>
<dbReference type="EMBL" id="CP059399">
    <property type="protein sequence ID" value="QLY33759.1"/>
    <property type="molecule type" value="Genomic_DNA"/>
</dbReference>
<name>A0A7D6ZL11_9NOCA</name>
<dbReference type="KEGG" id="nhu:H0264_17340"/>
<proteinExistence type="predicted"/>
<sequence>MSLIPGATAIGRGFNILGEYSANSLMDQIIDLGPDTRTWEYPPTGTVYSVPDNAGPVEFTHTTGSSYVYNTIEQFQSHFSQKAGVQASYGGCSAQFDLAYKKTETTDQSYYYCIFEADFTAWKLNVNHTSSQWVSSDFKNDPDVANLPATFTPQNQEKFFTVFRKWGTHLVTQVTVGGSLDYYEAVQTLYSSNEETVRANVTLEYNAVFVSSKAESQTEWDTLGKTWADSRIVTVNATGGDISLLNSLTPGYGSSDSVQFDAWSKELMKNPAAVEYELRPLNVLFSGDQASAVSEALEAYTNGAIFTYASTDYAQGKAPGGGNVLTGWGILANGNVAVPNPPVTPPPPTVVAPGQAAPVGGYQLALFDQLTFEPIMSHLYYQTYEPNSLSPDPSIYTTMMNDLNAVTARGYVAAVSGFAIDLLNYPSQDFQHWLLSIGATMAGWKKFIGYPDKAGSACYVVVGRQGAAPGMALELLQAVYSPNDWLNEPYYFNMNASVVALTYARTANAISKEHTIGSIAEAEPMPPEQPQHPGHGHKPPRGRDKEHAPKRRP</sequence>
<accession>A0A7D6ZL11</accession>
<dbReference type="GO" id="GO:0016020">
    <property type="term" value="C:membrane"/>
    <property type="evidence" value="ECO:0007669"/>
    <property type="project" value="TreeGrafter"/>
</dbReference>
<dbReference type="Pfam" id="PF01823">
    <property type="entry name" value="MACPF"/>
    <property type="match status" value="1"/>
</dbReference>
<dbReference type="InterPro" id="IPR052784">
    <property type="entry name" value="Perforin-1_pore-forming"/>
</dbReference>
<dbReference type="PANTHER" id="PTHR46096:SF3">
    <property type="entry name" value="PERFORIN-1"/>
    <property type="match status" value="1"/>
</dbReference>
<keyword evidence="5" id="KW-1185">Reference proteome</keyword>
<evidence type="ECO:0000313" key="4">
    <source>
        <dbReference type="EMBL" id="QLY33759.1"/>
    </source>
</evidence>
<dbReference type="GO" id="GO:0022829">
    <property type="term" value="F:wide pore channel activity"/>
    <property type="evidence" value="ECO:0007669"/>
    <property type="project" value="TreeGrafter"/>
</dbReference>
<feature type="domain" description="MACPF" evidence="3">
    <location>
        <begin position="1"/>
        <end position="315"/>
    </location>
</feature>
<evidence type="ECO:0000256" key="2">
    <source>
        <dbReference type="SAM" id="MobiDB-lite"/>
    </source>
</evidence>